<organism evidence="1 2">
    <name type="scientific">Clostridium neonatale</name>
    <dbReference type="NCBI Taxonomy" id="137838"/>
    <lineage>
        <taxon>Bacteria</taxon>
        <taxon>Bacillati</taxon>
        <taxon>Bacillota</taxon>
        <taxon>Clostridia</taxon>
        <taxon>Eubacteriales</taxon>
        <taxon>Clostridiaceae</taxon>
        <taxon>Clostridium</taxon>
    </lineage>
</organism>
<sequence length="51" mass="5828">MKEYGEVISEPHEINHTEADLKALVESISELNEETRVVMEATGQCRQLKKI</sequence>
<accession>A0AA86JM39</accession>
<dbReference type="AlphaFoldDB" id="A0AA86JM39"/>
<evidence type="ECO:0000313" key="1">
    <source>
        <dbReference type="EMBL" id="CAG9706935.1"/>
    </source>
</evidence>
<dbReference type="EMBL" id="CAKJVE010000004">
    <property type="protein sequence ID" value="CAG9706935.1"/>
    <property type="molecule type" value="Genomic_DNA"/>
</dbReference>
<gene>
    <name evidence="1" type="ORF">CNEO_42769</name>
</gene>
<proteinExistence type="predicted"/>
<protein>
    <submittedName>
        <fullName evidence="1">Uncharacterized protein</fullName>
    </submittedName>
</protein>
<dbReference type="Proteomes" id="UP000789738">
    <property type="component" value="Unassembled WGS sequence"/>
</dbReference>
<comment type="caution">
    <text evidence="1">The sequence shown here is derived from an EMBL/GenBank/DDBJ whole genome shotgun (WGS) entry which is preliminary data.</text>
</comment>
<reference evidence="1" key="1">
    <citation type="submission" date="2021-10" db="EMBL/GenBank/DDBJ databases">
        <authorList>
            <person name="Mesa V."/>
        </authorList>
    </citation>
    <scope>NUCLEOTIDE SEQUENCE</scope>
    <source>
        <strain evidence="1">CC3_PB</strain>
    </source>
</reference>
<name>A0AA86JM39_9CLOT</name>
<evidence type="ECO:0000313" key="2">
    <source>
        <dbReference type="Proteomes" id="UP000789738"/>
    </source>
</evidence>